<dbReference type="InterPro" id="IPR044492">
    <property type="entry name" value="P_typ_ATPase_HD_dom"/>
</dbReference>
<feature type="compositionally biased region" description="Basic and acidic residues" evidence="20">
    <location>
        <begin position="1690"/>
        <end position="1700"/>
    </location>
</feature>
<feature type="transmembrane region" description="Helical" evidence="18">
    <location>
        <begin position="89"/>
        <end position="107"/>
    </location>
</feature>
<dbReference type="SFLD" id="SFLDF00027">
    <property type="entry name" value="p-type_atpase"/>
    <property type="match status" value="1"/>
</dbReference>
<evidence type="ECO:0000259" key="22">
    <source>
        <dbReference type="Pfam" id="PF16209"/>
    </source>
</evidence>
<feature type="binding site" evidence="16">
    <location>
        <position position="1090"/>
    </location>
    <ligand>
        <name>ATP</name>
        <dbReference type="ChEBI" id="CHEBI:30616"/>
    </ligand>
</feature>
<evidence type="ECO:0000313" key="24">
    <source>
        <dbReference type="EMBL" id="CEP11563.1"/>
    </source>
</evidence>
<feature type="binding site" evidence="16">
    <location>
        <position position="842"/>
    </location>
    <ligand>
        <name>ATP</name>
        <dbReference type="ChEBI" id="CHEBI:30616"/>
    </ligand>
</feature>
<evidence type="ECO:0000256" key="17">
    <source>
        <dbReference type="PIRSR" id="PIRSR606539-3"/>
    </source>
</evidence>
<dbReference type="CDD" id="cd02073">
    <property type="entry name" value="P-type_ATPase_APLT_Dnf-like"/>
    <property type="match status" value="1"/>
</dbReference>
<dbReference type="InterPro" id="IPR023299">
    <property type="entry name" value="ATPase_P-typ_cyto_dom_N"/>
</dbReference>
<evidence type="ECO:0000256" key="4">
    <source>
        <dbReference type="ARBA" id="ARBA00022553"/>
    </source>
</evidence>
<evidence type="ECO:0000259" key="21">
    <source>
        <dbReference type="Pfam" id="PF00122"/>
    </source>
</evidence>
<feature type="region of interest" description="Disordered" evidence="20">
    <location>
        <begin position="1543"/>
        <end position="1573"/>
    </location>
</feature>
<dbReference type="InterPro" id="IPR001757">
    <property type="entry name" value="P_typ_ATPase"/>
</dbReference>
<evidence type="ECO:0000256" key="19">
    <source>
        <dbReference type="SAM" id="Coils"/>
    </source>
</evidence>
<evidence type="ECO:0000256" key="8">
    <source>
        <dbReference type="ARBA" id="ARBA00022840"/>
    </source>
</evidence>
<dbReference type="GO" id="GO:0000287">
    <property type="term" value="F:magnesium ion binding"/>
    <property type="evidence" value="ECO:0007669"/>
    <property type="project" value="UniProtKB-UniRule"/>
</dbReference>
<feature type="domain" description="P-type ATPase N-terminal" evidence="22">
    <location>
        <begin position="59"/>
        <end position="109"/>
    </location>
</feature>
<feature type="binding site" evidence="17">
    <location>
        <position position="666"/>
    </location>
    <ligand>
        <name>Mg(2+)</name>
        <dbReference type="ChEBI" id="CHEBI:18420"/>
    </ligand>
</feature>
<comment type="cofactor">
    <cofactor evidence="17">
        <name>Mg(2+)</name>
        <dbReference type="ChEBI" id="CHEBI:18420"/>
    </cofactor>
</comment>
<dbReference type="GO" id="GO:0005886">
    <property type="term" value="C:plasma membrane"/>
    <property type="evidence" value="ECO:0007669"/>
    <property type="project" value="TreeGrafter"/>
</dbReference>
<feature type="active site" description="4-aspartylphosphate intermediate" evidence="15">
    <location>
        <position position="666"/>
    </location>
</feature>
<feature type="compositionally biased region" description="Polar residues" evidence="20">
    <location>
        <begin position="480"/>
        <end position="491"/>
    </location>
</feature>
<keyword evidence="25" id="KW-1185">Reference proteome</keyword>
<keyword evidence="12 18" id="KW-0472">Membrane</keyword>
<feature type="compositionally biased region" description="Low complexity" evidence="20">
    <location>
        <begin position="1434"/>
        <end position="1444"/>
    </location>
</feature>
<dbReference type="GO" id="GO:0012505">
    <property type="term" value="C:endomembrane system"/>
    <property type="evidence" value="ECO:0007669"/>
    <property type="project" value="UniProtKB-SubCell"/>
</dbReference>
<feature type="compositionally biased region" description="Acidic residues" evidence="20">
    <location>
        <begin position="208"/>
        <end position="222"/>
    </location>
</feature>
<feature type="binding site" evidence="17">
    <location>
        <position position="668"/>
    </location>
    <ligand>
        <name>Mg(2+)</name>
        <dbReference type="ChEBI" id="CHEBI:18420"/>
    </ligand>
</feature>
<dbReference type="InterPro" id="IPR059000">
    <property type="entry name" value="ATPase_P-type_domA"/>
</dbReference>
<dbReference type="OrthoDB" id="377733at2759"/>
<dbReference type="EC" id="7.6.2.1" evidence="18"/>
<keyword evidence="3" id="KW-0813">Transport</keyword>
<dbReference type="NCBIfam" id="TIGR01494">
    <property type="entry name" value="ATPase_P-type"/>
    <property type="match status" value="1"/>
</dbReference>
<dbReference type="Gene3D" id="2.70.150.10">
    <property type="entry name" value="Calcium-transporting ATPase, cytoplasmic transduction domain A"/>
    <property type="match status" value="1"/>
</dbReference>
<feature type="binding site" evidence="16">
    <location>
        <position position="997"/>
    </location>
    <ligand>
        <name>ATP</name>
        <dbReference type="ChEBI" id="CHEBI:30616"/>
    </ligand>
</feature>
<dbReference type="InterPro" id="IPR023298">
    <property type="entry name" value="ATPase_P-typ_TM_dom_sf"/>
</dbReference>
<feature type="binding site" evidence="16">
    <location>
        <position position="668"/>
    </location>
    <ligand>
        <name>ATP</name>
        <dbReference type="ChEBI" id="CHEBI:30616"/>
    </ligand>
</feature>
<evidence type="ECO:0000256" key="13">
    <source>
        <dbReference type="ARBA" id="ARBA00034036"/>
    </source>
</evidence>
<feature type="compositionally biased region" description="Low complexity" evidence="20">
    <location>
        <begin position="1701"/>
        <end position="1715"/>
    </location>
</feature>
<feature type="domain" description="P-type ATPase A" evidence="21">
    <location>
        <begin position="302"/>
        <end position="363"/>
    </location>
</feature>
<proteinExistence type="inferred from homology"/>
<feature type="transmembrane region" description="Helical" evidence="18">
    <location>
        <begin position="1250"/>
        <end position="1274"/>
    </location>
</feature>
<evidence type="ECO:0000256" key="20">
    <source>
        <dbReference type="SAM" id="MobiDB-lite"/>
    </source>
</evidence>
<dbReference type="NCBIfam" id="TIGR01652">
    <property type="entry name" value="ATPase-Plipid"/>
    <property type="match status" value="1"/>
</dbReference>
<dbReference type="SUPFAM" id="SSF81665">
    <property type="entry name" value="Calcium ATPase, transmembrane domain M"/>
    <property type="match status" value="1"/>
</dbReference>
<feature type="region of interest" description="Disordered" evidence="20">
    <location>
        <begin position="256"/>
        <end position="300"/>
    </location>
</feature>
<feature type="binding site" evidence="16">
    <location>
        <position position="1084"/>
    </location>
    <ligand>
        <name>ATP</name>
        <dbReference type="ChEBI" id="CHEBI:30616"/>
    </ligand>
</feature>
<feature type="binding site" evidence="16">
    <location>
        <position position="801"/>
    </location>
    <ligand>
        <name>ATP</name>
        <dbReference type="ChEBI" id="CHEBI:30616"/>
    </ligand>
</feature>
<feature type="binding site" evidence="16">
    <location>
        <position position="995"/>
    </location>
    <ligand>
        <name>ATP</name>
        <dbReference type="ChEBI" id="CHEBI:30616"/>
    </ligand>
</feature>
<evidence type="ECO:0000256" key="16">
    <source>
        <dbReference type="PIRSR" id="PIRSR606539-2"/>
    </source>
</evidence>
<keyword evidence="5 18" id="KW-0812">Transmembrane</keyword>
<feature type="transmembrane region" description="Helical" evidence="18">
    <location>
        <begin position="113"/>
        <end position="132"/>
    </location>
</feature>
<dbReference type="Pfam" id="PF00122">
    <property type="entry name" value="E1-E2_ATPase"/>
    <property type="match status" value="1"/>
</dbReference>
<dbReference type="Pfam" id="PF16209">
    <property type="entry name" value="PhoLip_ATPase_N"/>
    <property type="match status" value="1"/>
</dbReference>
<name>A0A0B7N816_9FUNG</name>
<dbReference type="GO" id="GO:0045332">
    <property type="term" value="P:phospholipid translocation"/>
    <property type="evidence" value="ECO:0007669"/>
    <property type="project" value="TreeGrafter"/>
</dbReference>
<feature type="region of interest" description="Disordered" evidence="20">
    <location>
        <begin position="410"/>
        <end position="497"/>
    </location>
</feature>
<keyword evidence="4" id="KW-0597">Phosphoprotein</keyword>
<feature type="compositionally biased region" description="Polar residues" evidence="20">
    <location>
        <begin position="275"/>
        <end position="294"/>
    </location>
</feature>
<comment type="catalytic activity">
    <reaction evidence="14">
        <text>a 1,2-diacyl-sn-glycero-3-phosphoethanolamine(out) + ATP + H2O = a 1,2-diacyl-sn-glycero-3-phosphoethanolamine(in) + ADP + phosphate + H(+)</text>
        <dbReference type="Rhea" id="RHEA:66132"/>
        <dbReference type="ChEBI" id="CHEBI:15377"/>
        <dbReference type="ChEBI" id="CHEBI:15378"/>
        <dbReference type="ChEBI" id="CHEBI:30616"/>
        <dbReference type="ChEBI" id="CHEBI:43474"/>
        <dbReference type="ChEBI" id="CHEBI:64612"/>
        <dbReference type="ChEBI" id="CHEBI:456216"/>
    </reaction>
    <physiologicalReaction direction="left-to-right" evidence="14">
        <dbReference type="Rhea" id="RHEA:66133"/>
    </physiologicalReaction>
</comment>
<dbReference type="Pfam" id="PF08282">
    <property type="entry name" value="Hydrolase_3"/>
    <property type="match status" value="1"/>
</dbReference>
<feature type="binding site" evidence="16">
    <location>
        <position position="915"/>
    </location>
    <ligand>
        <name>ATP</name>
        <dbReference type="ChEBI" id="CHEBI:30616"/>
    </ligand>
</feature>
<dbReference type="PANTHER" id="PTHR24092:SF180">
    <property type="entry name" value="PHOSPHOLIPID-TRANSPORTING ATPASE DNF1-RELATED"/>
    <property type="match status" value="1"/>
</dbReference>
<dbReference type="SUPFAM" id="SSF81660">
    <property type="entry name" value="Metal cation-transporting ATPase, ATP-binding domain N"/>
    <property type="match status" value="1"/>
</dbReference>
<feature type="transmembrane region" description="Helical" evidence="18">
    <location>
        <begin position="1286"/>
        <end position="1306"/>
    </location>
</feature>
<feature type="transmembrane region" description="Helical" evidence="18">
    <location>
        <begin position="553"/>
        <end position="576"/>
    </location>
</feature>
<feature type="region of interest" description="Disordered" evidence="20">
    <location>
        <begin position="1432"/>
        <end position="1468"/>
    </location>
</feature>
<evidence type="ECO:0000256" key="1">
    <source>
        <dbReference type="ARBA" id="ARBA00004127"/>
    </source>
</evidence>
<feature type="binding site" evidence="16">
    <location>
        <position position="996"/>
    </location>
    <ligand>
        <name>ATP</name>
        <dbReference type="ChEBI" id="CHEBI:30616"/>
    </ligand>
</feature>
<dbReference type="InterPro" id="IPR018303">
    <property type="entry name" value="ATPase_P-typ_P_site"/>
</dbReference>
<feature type="binding site" evidence="16">
    <location>
        <position position="667"/>
    </location>
    <ligand>
        <name>ATP</name>
        <dbReference type="ChEBI" id="CHEBI:30616"/>
    </ligand>
</feature>
<keyword evidence="8 16" id="KW-0067">ATP-binding</keyword>
<evidence type="ECO:0000256" key="14">
    <source>
        <dbReference type="ARBA" id="ARBA00049128"/>
    </source>
</evidence>
<dbReference type="InterPro" id="IPR006539">
    <property type="entry name" value="P-type_ATPase_IV"/>
</dbReference>
<comment type="subcellular location">
    <subcellularLocation>
        <location evidence="1">Endomembrane system</location>
        <topology evidence="1">Multi-pass membrane protein</topology>
    </subcellularLocation>
    <subcellularLocation>
        <location evidence="18">Membrane</location>
        <topology evidence="18">Multi-pass membrane protein</topology>
    </subcellularLocation>
</comment>
<evidence type="ECO:0000256" key="12">
    <source>
        <dbReference type="ARBA" id="ARBA00023136"/>
    </source>
</evidence>
<dbReference type="SUPFAM" id="SSF56784">
    <property type="entry name" value="HAD-like"/>
    <property type="match status" value="1"/>
</dbReference>
<reference evidence="24 25" key="1">
    <citation type="submission" date="2014-09" db="EMBL/GenBank/DDBJ databases">
        <authorList>
            <person name="Ellenberger Sabrina"/>
        </authorList>
    </citation>
    <scope>NUCLEOTIDE SEQUENCE [LARGE SCALE GENOMIC DNA]</scope>
    <source>
        <strain evidence="24 25">CBS 412.66</strain>
    </source>
</reference>
<keyword evidence="7 16" id="KW-0547">Nucleotide-binding</keyword>
<protein>
    <recommendedName>
        <fullName evidence="18">Phospholipid-transporting ATPase</fullName>
        <ecNumber evidence="18">7.6.2.1</ecNumber>
    </recommendedName>
</protein>
<feature type="transmembrane region" description="Helical" evidence="18">
    <location>
        <begin position="596"/>
        <end position="618"/>
    </location>
</feature>
<feature type="compositionally biased region" description="Low complexity" evidence="20">
    <location>
        <begin position="1670"/>
        <end position="1688"/>
    </location>
</feature>
<dbReference type="PROSITE" id="PS00154">
    <property type="entry name" value="ATPASE_E1_E2"/>
    <property type="match status" value="1"/>
</dbReference>
<feature type="transmembrane region" description="Helical" evidence="18">
    <location>
        <begin position="1354"/>
        <end position="1373"/>
    </location>
</feature>
<dbReference type="SFLD" id="SFLDG00002">
    <property type="entry name" value="C1.7:_P-type_atpase_like"/>
    <property type="match status" value="1"/>
</dbReference>
<gene>
    <name evidence="24" type="primary">PARPA_05429.1 scaffold 18190</name>
</gene>
<dbReference type="Pfam" id="PF13246">
    <property type="entry name" value="Cation_ATPase"/>
    <property type="match status" value="1"/>
</dbReference>
<feature type="compositionally biased region" description="Low complexity" evidence="20">
    <location>
        <begin position="429"/>
        <end position="438"/>
    </location>
</feature>
<dbReference type="InterPro" id="IPR032630">
    <property type="entry name" value="P_typ_ATPase_c"/>
</dbReference>
<dbReference type="Proteomes" id="UP000054107">
    <property type="component" value="Unassembled WGS sequence"/>
</dbReference>
<feature type="domain" description="P-type ATPase C-terminal" evidence="23">
    <location>
        <begin position="1136"/>
        <end position="1382"/>
    </location>
</feature>
<evidence type="ECO:0000256" key="6">
    <source>
        <dbReference type="ARBA" id="ARBA00022723"/>
    </source>
</evidence>
<dbReference type="Gene3D" id="3.40.1110.10">
    <property type="entry name" value="Calcium-transporting ATPase, cytoplasmic domain N"/>
    <property type="match status" value="1"/>
</dbReference>
<feature type="binding site" evidence="16">
    <location>
        <position position="866"/>
    </location>
    <ligand>
        <name>ATP</name>
        <dbReference type="ChEBI" id="CHEBI:30616"/>
    </ligand>
</feature>
<dbReference type="STRING" id="35722.A0A0B7N816"/>
<feature type="coiled-coil region" evidence="19">
    <location>
        <begin position="1023"/>
        <end position="1050"/>
    </location>
</feature>
<evidence type="ECO:0000256" key="18">
    <source>
        <dbReference type="RuleBase" id="RU362033"/>
    </source>
</evidence>
<evidence type="ECO:0000259" key="23">
    <source>
        <dbReference type="Pfam" id="PF16212"/>
    </source>
</evidence>
<dbReference type="InterPro" id="IPR032631">
    <property type="entry name" value="P-type_ATPase_N"/>
</dbReference>
<keyword evidence="9 17" id="KW-0460">Magnesium</keyword>
<dbReference type="GO" id="GO:0005524">
    <property type="term" value="F:ATP binding"/>
    <property type="evidence" value="ECO:0007669"/>
    <property type="project" value="UniProtKB-UniRule"/>
</dbReference>
<dbReference type="SFLD" id="SFLDS00003">
    <property type="entry name" value="Haloacid_Dehalogenase"/>
    <property type="match status" value="1"/>
</dbReference>
<dbReference type="InterPro" id="IPR023214">
    <property type="entry name" value="HAD_sf"/>
</dbReference>
<evidence type="ECO:0000256" key="15">
    <source>
        <dbReference type="PIRSR" id="PIRSR606539-1"/>
    </source>
</evidence>
<dbReference type="SUPFAM" id="SSF81653">
    <property type="entry name" value="Calcium ATPase, transduction domain A"/>
    <property type="match status" value="1"/>
</dbReference>
<dbReference type="InterPro" id="IPR036412">
    <property type="entry name" value="HAD-like_sf"/>
</dbReference>
<dbReference type="InterPro" id="IPR008250">
    <property type="entry name" value="ATPase_P-typ_transduc_dom_A_sf"/>
</dbReference>
<accession>A0A0B7N816</accession>
<dbReference type="EMBL" id="LN726514">
    <property type="protein sequence ID" value="CEP11563.1"/>
    <property type="molecule type" value="Genomic_DNA"/>
</dbReference>
<evidence type="ECO:0000256" key="11">
    <source>
        <dbReference type="ARBA" id="ARBA00022989"/>
    </source>
</evidence>
<evidence type="ECO:0000256" key="10">
    <source>
        <dbReference type="ARBA" id="ARBA00022967"/>
    </source>
</evidence>
<evidence type="ECO:0000256" key="2">
    <source>
        <dbReference type="ARBA" id="ARBA00008109"/>
    </source>
</evidence>
<evidence type="ECO:0000256" key="3">
    <source>
        <dbReference type="ARBA" id="ARBA00022448"/>
    </source>
</evidence>
<dbReference type="Gene3D" id="3.40.50.1000">
    <property type="entry name" value="HAD superfamily/HAD-like"/>
    <property type="match status" value="1"/>
</dbReference>
<keyword evidence="10 18" id="KW-1278">Translocase</keyword>
<comment type="catalytic activity">
    <reaction evidence="13 18">
        <text>ATP + H2O + phospholipidSide 1 = ADP + phosphate + phospholipidSide 2.</text>
        <dbReference type="EC" id="7.6.2.1"/>
    </reaction>
</comment>
<sequence length="1715" mass="193956">MSNFFQKFTKNKRGLLLTDRKQQQQQQKSAFPTASTERRTIYVNMEIPSEELDDYGQPIKTYISNKIRTAKYTWFTFLPKNLFEQFRGIANLYFLFLVILQMFPLFSTSASPVLVILPLAAILVLTGAKDAVEDNKRYKTDQSVNKAITYTLSAWKNVNIAAYQVPRWKRWLHSMRFFFSRTPKENQQFELTARHHAALGHVNTSYHDDDDDDDNDDEDNQDDTSAPHSHPPTSPSVASTFKKTFRSTASFTKMLASKRKSRMPYRPGQVPHSVLRSNKLLTSETEQKPTTRPASSARKPLHKRWRRTLWEDLRVGDFVVLRNDDAIPADIVVLSSSEPDGLCYVETKNLDGETNLKIKRSLQATNEISTPEDCERSKFYVESEPPHANLYSYNGVLKWKVERNSLIRSETTRRRMRNPEDDDEDFALTSEASEATTAVDLEPISESPRRHGDLVEEDDDDLYTVSSNDTNDQDIDDFHTVTSDGSSTDQEQVSHEKTEAITGSSVLLRGCVLRNTGWVIGLVLFTGNESKIMLNSGKTPSKRSKMEKATNPYVIVNFVLLLVLCLICSIAASIVYNSDTSATWFESQDTESGAMAGFLMFWTSLVIYQNIIPISLYISVQIVKTAAAYFIHTDIDMYNQRLDQPCTPKTWNISDDLGQIEYIFSDKTGTLTQNIMEFRRCTINGVCYGLGSTEAAVGARLRDGDAAVDSAKISQQIDLDKARAEMLQKQKSLFNHKYINPQSTFVDPQLFDDISAQDEHSQSVVHFFSALALCHTVIPEVPDDQQDMPNSIEYKAQSPDEAALVATARDMGFTFVARDQDNVIVDIMGEQRSMHLLHVLEFNSTRKRMSVIMRSPQDGKIVLLCKGADSVIYERLSTGLEEKAAAENDEASQDQLKVREATLQHLSTFANEGLRTLCIASRFIDEDEYQAWAVRYKAASNSISNREEQIETVCEEIENSLTLIGGTAIEDKLQEGVPDTIAVLAEAGIKIWVLTGDKVETAINIGFACNLLTKDMLLISVNAHSEEETMEQLKRSIEEVQEKSKTQKCALVIDGESLKYALEARCKQELLELGTQCRAVICCRVSPMQKAKVVSLVKKGLKVMTLAIGDGANDVSMIQEANVGVGISGEEGRQAVMASDYAIAQFSYLSKLLLVHGRWSYLRTSEMILTFFYKNIMWTLVLFWYQLMCSFTGTLMFDYSYITLYNLVFTSLPCIFAGVFDQDLKAEYSFKFPQLYLMGIRNDKFTTSRFFLTVVDAIYQSAVCFGLPYLVFIGPKISRDGYDLEGVIELGTFIAGIAVVVANILVGFTIFSWTWIMFLCIFISSATFFLWTGIYSNIMTFTFYGEAILFGEGTFWLCLVLTFAVCLLPRFIAKYYLQAYHPFDNDIIREIVFCKPSSKAFDFLGNGNHKEEYTDEDEEEVLPINLMRTRSEIEQQQQQQPQEQPLRDEQSLKKQKKRSRFTLVRSSTNESTRSEIMYMKTGKRASFMGFAYSSDDAHVFDEYRKSVYRTNTNTSHFSQLSVPEKRQSRLSVASLSGKHWMPLNGFRLRSSDGGPSGGSGSSSSDKKTPNSFGKKMMTAMKNRIQHKTQHQPKLDVITRESSMSSSMAENDMILIPVAPVSQSKNFVAPIPPSTPSTEGLAYQQQHITHMQPIQPYLLHQHHQSSHHDPNSPSSPNDPLLQQYQQPPHHLSHDQQQRGRDNSSNGSPSSSSPKYY</sequence>
<organism evidence="24 25">
    <name type="scientific">Parasitella parasitica</name>
    <dbReference type="NCBI Taxonomy" id="35722"/>
    <lineage>
        <taxon>Eukaryota</taxon>
        <taxon>Fungi</taxon>
        <taxon>Fungi incertae sedis</taxon>
        <taxon>Mucoromycota</taxon>
        <taxon>Mucoromycotina</taxon>
        <taxon>Mucoromycetes</taxon>
        <taxon>Mucorales</taxon>
        <taxon>Mucorineae</taxon>
        <taxon>Mucoraceae</taxon>
        <taxon>Parasitella</taxon>
    </lineage>
</organism>
<evidence type="ECO:0000256" key="7">
    <source>
        <dbReference type="ARBA" id="ARBA00022741"/>
    </source>
</evidence>
<evidence type="ECO:0000256" key="5">
    <source>
        <dbReference type="ARBA" id="ARBA00022692"/>
    </source>
</evidence>
<evidence type="ECO:0000313" key="25">
    <source>
        <dbReference type="Proteomes" id="UP000054107"/>
    </source>
</evidence>
<keyword evidence="6 17" id="KW-0479">Metal-binding</keyword>
<keyword evidence="19" id="KW-0175">Coiled coil</keyword>
<feature type="region of interest" description="Disordered" evidence="20">
    <location>
        <begin position="203"/>
        <end position="241"/>
    </location>
</feature>
<dbReference type="PANTHER" id="PTHR24092">
    <property type="entry name" value="PROBABLE PHOSPHOLIPID-TRANSPORTING ATPASE"/>
    <property type="match status" value="1"/>
</dbReference>
<evidence type="ECO:0000256" key="9">
    <source>
        <dbReference type="ARBA" id="ARBA00022842"/>
    </source>
</evidence>
<dbReference type="GO" id="GO:0140326">
    <property type="term" value="F:ATPase-coupled intramembrane lipid transporter activity"/>
    <property type="evidence" value="ECO:0007669"/>
    <property type="project" value="UniProtKB-EC"/>
</dbReference>
<feature type="transmembrane region" description="Helical" evidence="18">
    <location>
        <begin position="1168"/>
        <end position="1187"/>
    </location>
</feature>
<dbReference type="Pfam" id="PF16212">
    <property type="entry name" value="PhoLip_ATPase_C"/>
    <property type="match status" value="1"/>
</dbReference>
<dbReference type="FunFam" id="3.40.50.1000:FF:000014">
    <property type="entry name" value="Phospholipid-transporting ATPase"/>
    <property type="match status" value="1"/>
</dbReference>
<dbReference type="FunFam" id="3.40.1110.10:FF:000087">
    <property type="entry name" value="Phospholipid-transporting ATPase"/>
    <property type="match status" value="1"/>
</dbReference>
<feature type="region of interest" description="Disordered" evidence="20">
    <location>
        <begin position="1659"/>
        <end position="1715"/>
    </location>
</feature>
<feature type="binding site" evidence="16">
    <location>
        <position position="666"/>
    </location>
    <ligand>
        <name>ATP</name>
        <dbReference type="ChEBI" id="CHEBI:30616"/>
    </ligand>
</feature>
<dbReference type="PRINTS" id="PR00119">
    <property type="entry name" value="CATATPASE"/>
</dbReference>
<feature type="binding site" evidence="16">
    <location>
        <position position="1114"/>
    </location>
    <ligand>
        <name>ATP</name>
        <dbReference type="ChEBI" id="CHEBI:30616"/>
    </ligand>
</feature>
<feature type="transmembrane region" description="Helical" evidence="18">
    <location>
        <begin position="1199"/>
        <end position="1220"/>
    </location>
</feature>
<feature type="binding site" evidence="17">
    <location>
        <position position="1114"/>
    </location>
    <ligand>
        <name>Mg(2+)</name>
        <dbReference type="ChEBI" id="CHEBI:18420"/>
    </ligand>
</feature>
<comment type="similarity">
    <text evidence="2 18">Belongs to the cation transport ATPase (P-type) (TC 3.A.3) family. Type IV subfamily.</text>
</comment>
<feature type="binding site" evidence="17">
    <location>
        <position position="1110"/>
    </location>
    <ligand>
        <name>Mg(2+)</name>
        <dbReference type="ChEBI" id="CHEBI:18420"/>
    </ligand>
</feature>
<dbReference type="GO" id="GO:0016887">
    <property type="term" value="F:ATP hydrolysis activity"/>
    <property type="evidence" value="ECO:0007669"/>
    <property type="project" value="InterPro"/>
</dbReference>
<feature type="transmembrane region" description="Helical" evidence="18">
    <location>
        <begin position="1313"/>
        <end position="1334"/>
    </location>
</feature>
<feature type="binding site" evidence="16">
    <location>
        <position position="1113"/>
    </location>
    <ligand>
        <name>ATP</name>
        <dbReference type="ChEBI" id="CHEBI:30616"/>
    </ligand>
</feature>
<keyword evidence="11 18" id="KW-1133">Transmembrane helix</keyword>
<feature type="compositionally biased region" description="Basic and acidic residues" evidence="20">
    <location>
        <begin position="410"/>
        <end position="419"/>
    </location>
</feature>
<dbReference type="FunFam" id="3.40.50.1000:FF:000001">
    <property type="entry name" value="Phospholipid-transporting ATPase IC"/>
    <property type="match status" value="1"/>
</dbReference>